<protein>
    <recommendedName>
        <fullName evidence="1">EGF-like domain-containing protein</fullName>
    </recommendedName>
</protein>
<feature type="domain" description="EGF-like" evidence="1">
    <location>
        <begin position="304"/>
        <end position="335"/>
    </location>
</feature>
<evidence type="ECO:0000313" key="3">
    <source>
        <dbReference type="Proteomes" id="UP000321514"/>
    </source>
</evidence>
<gene>
    <name evidence="2" type="ORF">MFU01_05050</name>
</gene>
<proteinExistence type="predicted"/>
<name>A0A511SWC9_MYXFU</name>
<dbReference type="AlphaFoldDB" id="A0A511SWC9"/>
<dbReference type="InterPro" id="IPR000742">
    <property type="entry name" value="EGF"/>
</dbReference>
<organism evidence="2 3">
    <name type="scientific">Myxococcus fulvus</name>
    <dbReference type="NCBI Taxonomy" id="33"/>
    <lineage>
        <taxon>Bacteria</taxon>
        <taxon>Pseudomonadati</taxon>
        <taxon>Myxococcota</taxon>
        <taxon>Myxococcia</taxon>
        <taxon>Myxococcales</taxon>
        <taxon>Cystobacterineae</taxon>
        <taxon>Myxococcaceae</taxon>
        <taxon>Myxococcus</taxon>
    </lineage>
</organism>
<evidence type="ECO:0000259" key="1">
    <source>
        <dbReference type="PROSITE" id="PS50026"/>
    </source>
</evidence>
<comment type="caution">
    <text evidence="2">The sequence shown here is derived from an EMBL/GenBank/DDBJ whole genome shotgun (WGS) entry which is preliminary data.</text>
</comment>
<dbReference type="Proteomes" id="UP000321514">
    <property type="component" value="Unassembled WGS sequence"/>
</dbReference>
<reference evidence="2 3" key="1">
    <citation type="submission" date="2019-07" db="EMBL/GenBank/DDBJ databases">
        <title>Whole genome shotgun sequence of Myxococcus fulvus NBRC 100333.</title>
        <authorList>
            <person name="Hosoyama A."/>
            <person name="Uohara A."/>
            <person name="Ohji S."/>
            <person name="Ichikawa N."/>
        </authorList>
    </citation>
    <scope>NUCLEOTIDE SEQUENCE [LARGE SCALE GENOMIC DNA]</scope>
    <source>
        <strain evidence="2 3">NBRC 100333</strain>
    </source>
</reference>
<dbReference type="PROSITE" id="PS50026">
    <property type="entry name" value="EGF_3"/>
    <property type="match status" value="1"/>
</dbReference>
<sequence length="414" mass="43643">MSPDMSNAMRMAMRLGRGSLVLGVFAAVAWVSWFTTSSVLTSRTSANACVAPVAQAPVVEASLLAASTEAFQVSRGVASERIEGMGGSGGLAHVFQGQVMARPGMSLMTGAVRETRRVGRAQTQSHQEVPEPVREEVRLRPAMQLDCSFDKGSFRCGECATDGDCPQGQGCVINYDKRRFECADSECEDDSHCFPGDVCRVAAGELPGPVVRRCLKAGVRQAGETCSRLPTSADEACVEGLLCINHHCGPPCEPGQPETCPEGETCEQSSMGAACLPDCRKSGCVEGRACAALNGGSFQCLELVVDECSDEQPCGGGKNCVVRGGRGGRAGRFCSATCESWRPESCGKQSVCGVGGPTGSTCYTQCDPDKVDSCPERWICSTVTEDLQSWGCMPDFLSGASTAPPRRGDEPPPF</sequence>
<evidence type="ECO:0000313" key="2">
    <source>
        <dbReference type="EMBL" id="GEN05468.1"/>
    </source>
</evidence>
<dbReference type="EMBL" id="BJXR01000009">
    <property type="protein sequence ID" value="GEN05468.1"/>
    <property type="molecule type" value="Genomic_DNA"/>
</dbReference>
<accession>A0A511SWC9</accession>